<keyword evidence="4 9" id="KW-0812">Transmembrane</keyword>
<keyword evidence="5" id="KW-0256">Endoplasmic reticulum</keyword>
<comment type="similarity">
    <text evidence="3 9">Belongs to the RFT1 family.</text>
</comment>
<evidence type="ECO:0000313" key="10">
    <source>
        <dbReference type="EMBL" id="EFN54751.1"/>
    </source>
</evidence>
<evidence type="ECO:0000256" key="7">
    <source>
        <dbReference type="ARBA" id="ARBA00023136"/>
    </source>
</evidence>
<dbReference type="eggNOG" id="KOG2864">
    <property type="taxonomic scope" value="Eukaryota"/>
</dbReference>
<organism evidence="11">
    <name type="scientific">Chlorella variabilis</name>
    <name type="common">Green alga</name>
    <dbReference type="NCBI Taxonomy" id="554065"/>
    <lineage>
        <taxon>Eukaryota</taxon>
        <taxon>Viridiplantae</taxon>
        <taxon>Chlorophyta</taxon>
        <taxon>core chlorophytes</taxon>
        <taxon>Trebouxiophyceae</taxon>
        <taxon>Chlorellales</taxon>
        <taxon>Chlorellaceae</taxon>
        <taxon>Chlorella clade</taxon>
        <taxon>Chlorella</taxon>
    </lineage>
</organism>
<evidence type="ECO:0000256" key="8">
    <source>
        <dbReference type="ARBA" id="ARBA00045912"/>
    </source>
</evidence>
<evidence type="ECO:0000256" key="6">
    <source>
        <dbReference type="ARBA" id="ARBA00022989"/>
    </source>
</evidence>
<dbReference type="RefSeq" id="XP_005846853.1">
    <property type="nucleotide sequence ID" value="XM_005846791.1"/>
</dbReference>
<evidence type="ECO:0000256" key="5">
    <source>
        <dbReference type="ARBA" id="ARBA00022824"/>
    </source>
</evidence>
<keyword evidence="7 9" id="KW-0472">Membrane</keyword>
<proteinExistence type="inferred from homology"/>
<dbReference type="GeneID" id="17354295"/>
<dbReference type="InterPro" id="IPR007594">
    <property type="entry name" value="RFT1"/>
</dbReference>
<keyword evidence="11" id="KW-1185">Reference proteome</keyword>
<dbReference type="GO" id="GO:0034203">
    <property type="term" value="P:glycolipid translocation"/>
    <property type="evidence" value="ECO:0007669"/>
    <property type="project" value="TreeGrafter"/>
</dbReference>
<comment type="pathway">
    <text evidence="2">Protein modification; protein glycosylation.</text>
</comment>
<evidence type="ECO:0000256" key="9">
    <source>
        <dbReference type="RuleBase" id="RU365067"/>
    </source>
</evidence>
<evidence type="ECO:0000313" key="11">
    <source>
        <dbReference type="Proteomes" id="UP000008141"/>
    </source>
</evidence>
<dbReference type="OrthoDB" id="9979195at2759"/>
<name>E1ZGF9_CHLVA</name>
<dbReference type="GO" id="GO:0005789">
    <property type="term" value="C:endoplasmic reticulum membrane"/>
    <property type="evidence" value="ECO:0007669"/>
    <property type="project" value="UniProtKB-SubCell"/>
</dbReference>
<protein>
    <recommendedName>
        <fullName evidence="9">Protein RFT1 homolog</fullName>
    </recommendedName>
</protein>
<feature type="transmembrane region" description="Helical" evidence="9">
    <location>
        <begin position="103"/>
        <end position="125"/>
    </location>
</feature>
<dbReference type="Proteomes" id="UP000008141">
    <property type="component" value="Unassembled WGS sequence"/>
</dbReference>
<gene>
    <name evidence="10" type="ORF">CHLNCDRAFT_134653</name>
</gene>
<dbReference type="InParanoid" id="E1ZGF9"/>
<dbReference type="PANTHER" id="PTHR13117">
    <property type="entry name" value="ENDOPLASMIC RETICULUM MULTISPAN TRANSMEMBRANE PROTEIN-RELATED"/>
    <property type="match status" value="1"/>
</dbReference>
<keyword evidence="6 9" id="KW-1133">Transmembrane helix</keyword>
<accession>E1ZGF9</accession>
<dbReference type="GO" id="GO:0006488">
    <property type="term" value="P:dolichol-linked oligosaccharide biosynthetic process"/>
    <property type="evidence" value="ECO:0007669"/>
    <property type="project" value="InterPro"/>
</dbReference>
<evidence type="ECO:0000256" key="4">
    <source>
        <dbReference type="ARBA" id="ARBA00022692"/>
    </source>
</evidence>
<reference evidence="10 11" key="1">
    <citation type="journal article" date="2010" name="Plant Cell">
        <title>The Chlorella variabilis NC64A genome reveals adaptation to photosymbiosis, coevolution with viruses, and cryptic sex.</title>
        <authorList>
            <person name="Blanc G."/>
            <person name="Duncan G."/>
            <person name="Agarkova I."/>
            <person name="Borodovsky M."/>
            <person name="Gurnon J."/>
            <person name="Kuo A."/>
            <person name="Lindquist E."/>
            <person name="Lucas S."/>
            <person name="Pangilinan J."/>
            <person name="Polle J."/>
            <person name="Salamov A."/>
            <person name="Terry A."/>
            <person name="Yamada T."/>
            <person name="Dunigan D.D."/>
            <person name="Grigoriev I.V."/>
            <person name="Claverie J.M."/>
            <person name="Van Etten J.L."/>
        </authorList>
    </citation>
    <scope>NUCLEOTIDE SEQUENCE [LARGE SCALE GENOMIC DNA]</scope>
    <source>
        <strain evidence="10 11">NC64A</strain>
    </source>
</reference>
<evidence type="ECO:0000256" key="2">
    <source>
        <dbReference type="ARBA" id="ARBA00004922"/>
    </source>
</evidence>
<comment type="caution">
    <text evidence="9">Lacks conserved residue(s) required for the propagation of feature annotation.</text>
</comment>
<dbReference type="AlphaFoldDB" id="E1ZGF9"/>
<feature type="transmembrane region" description="Helical" evidence="9">
    <location>
        <begin position="255"/>
        <end position="278"/>
    </location>
</feature>
<sequence>MAVAAFQGGHDQGVYGLVNGLGSIAVRTLFQPFEEAAFVAFSKEQGQKAAGPSQLRRQARLLAVLVRCITTVGLLGAAFGPAYSHLALLVLYSRRWADTEAPVALGLYSLYLVLLAANGILEAFVHSVANERQLHANNAALVGFTAAHAALSIVAVRAGGACGLILADGANMLLRIAYCLAFTRRRFVPAVPGFHLRLLLPSRQTGTTLAMAAAVTCTARLLLLPGTSSLVQLGRQHGISLVPDALAKQLAGQPFAVLAAAHVAVGASCLAVVAAAIVRYERSIVSEVRLLRKGAKSS</sequence>
<comment type="subcellular location">
    <subcellularLocation>
        <location evidence="1 9">Endoplasmic reticulum membrane</location>
        <topology evidence="1 9">Multi-pass membrane protein</topology>
    </subcellularLocation>
</comment>
<dbReference type="KEGG" id="cvr:CHLNCDRAFT_134653"/>
<dbReference type="STRING" id="554065.E1ZGF9"/>
<comment type="function">
    <text evidence="8 9">Intramembrane glycolipid transporter that operates in the biosynthetic pathway of dolichol-linked oligosaccharides, the glycan precursors employed in protein asparagine (N)-glycosylation. The sequential addition of sugars to dolichol pyrophosphate produces dolichol-linked oligosaccharides containing fourteen sugars, including two GlcNAcs, nine mannoses and three glucoses. Once assembled, the oligosaccharide is transferred from the lipid to nascent proteins by oligosaccharyltransferases. The assembly of dolichol-linked oligosaccharides begins on the cytosolic side of the endoplasmic reticulum membrane and finishes in its lumen. RFT1 could mediate the translocation of the cytosolically oriented intermediate DolPP-GlcNAc2Man5, produced by ALG11, into the ER lumen where dolichol-linked oligosaccharides assembly continues. However, the intramembrane lipid transporter activity could not be confirmed in vitro.</text>
</comment>
<dbReference type="Pfam" id="PF04506">
    <property type="entry name" value="Rft-1"/>
    <property type="match status" value="1"/>
</dbReference>
<feature type="transmembrane region" description="Helical" evidence="9">
    <location>
        <begin position="61"/>
        <end position="83"/>
    </location>
</feature>
<dbReference type="EMBL" id="GL433846">
    <property type="protein sequence ID" value="EFN54751.1"/>
    <property type="molecule type" value="Genomic_DNA"/>
</dbReference>
<dbReference type="PANTHER" id="PTHR13117:SF5">
    <property type="entry name" value="PROTEIN RFT1 HOMOLOG"/>
    <property type="match status" value="1"/>
</dbReference>
<feature type="transmembrane region" description="Helical" evidence="9">
    <location>
        <begin position="137"/>
        <end position="158"/>
    </location>
</feature>
<evidence type="ECO:0000256" key="3">
    <source>
        <dbReference type="ARBA" id="ARBA00010288"/>
    </source>
</evidence>
<evidence type="ECO:0000256" key="1">
    <source>
        <dbReference type="ARBA" id="ARBA00004477"/>
    </source>
</evidence>